<dbReference type="PANTHER" id="PTHR11717:SF31">
    <property type="entry name" value="LOW MOLECULAR WEIGHT PROTEIN-TYROSINE-PHOSPHATASE ETP-RELATED"/>
    <property type="match status" value="1"/>
</dbReference>
<dbReference type="RefSeq" id="WP_253190181.1">
    <property type="nucleotide sequence ID" value="NZ_FSRU01000002.1"/>
</dbReference>
<dbReference type="Proteomes" id="UP000185151">
    <property type="component" value="Unassembled WGS sequence"/>
</dbReference>
<feature type="active site" description="Proton donor" evidence="6">
    <location>
        <position position="111"/>
    </location>
</feature>
<dbReference type="SUPFAM" id="SSF52788">
    <property type="entry name" value="Phosphotyrosine protein phosphatases I"/>
    <property type="match status" value="1"/>
</dbReference>
<evidence type="ECO:0000256" key="4">
    <source>
        <dbReference type="ARBA" id="ARBA00022912"/>
    </source>
</evidence>
<feature type="active site" description="Nucleophile" evidence="6">
    <location>
        <position position="8"/>
    </location>
</feature>
<reference evidence="8 9" key="1">
    <citation type="submission" date="2016-11" db="EMBL/GenBank/DDBJ databases">
        <authorList>
            <person name="Jaros S."/>
            <person name="Januszkiewicz K."/>
            <person name="Wedrychowicz H."/>
        </authorList>
    </citation>
    <scope>NUCLEOTIDE SEQUENCE [LARGE SCALE GENOMIC DNA]</scope>
    <source>
        <strain evidence="8 9">GAS95</strain>
    </source>
</reference>
<dbReference type="GO" id="GO:0004725">
    <property type="term" value="F:protein tyrosine phosphatase activity"/>
    <property type="evidence" value="ECO:0007669"/>
    <property type="project" value="UniProtKB-EC"/>
</dbReference>
<dbReference type="InterPro" id="IPR050438">
    <property type="entry name" value="LMW_PTPase"/>
</dbReference>
<dbReference type="EC" id="3.1.3.48" evidence="2"/>
<dbReference type="Pfam" id="PF01451">
    <property type="entry name" value="LMWPc"/>
    <property type="match status" value="1"/>
</dbReference>
<dbReference type="Gene3D" id="3.40.50.2300">
    <property type="match status" value="1"/>
</dbReference>
<organism evidence="8 9">
    <name type="scientific">Paraburkholderia phenazinium</name>
    <dbReference type="NCBI Taxonomy" id="60549"/>
    <lineage>
        <taxon>Bacteria</taxon>
        <taxon>Pseudomonadati</taxon>
        <taxon>Pseudomonadota</taxon>
        <taxon>Betaproteobacteria</taxon>
        <taxon>Burkholderiales</taxon>
        <taxon>Burkholderiaceae</taxon>
        <taxon>Paraburkholderia</taxon>
    </lineage>
</organism>
<feature type="active site" evidence="6">
    <location>
        <position position="14"/>
    </location>
</feature>
<protein>
    <recommendedName>
        <fullName evidence="2">protein-tyrosine-phosphatase</fullName>
        <ecNumber evidence="2">3.1.3.48</ecNumber>
    </recommendedName>
</protein>
<dbReference type="SMART" id="SM00226">
    <property type="entry name" value="LMWPc"/>
    <property type="match status" value="1"/>
</dbReference>
<dbReference type="PANTHER" id="PTHR11717">
    <property type="entry name" value="LOW MOLECULAR WEIGHT PROTEIN TYROSINE PHOSPHATASE"/>
    <property type="match status" value="1"/>
</dbReference>
<evidence type="ECO:0000256" key="2">
    <source>
        <dbReference type="ARBA" id="ARBA00013064"/>
    </source>
</evidence>
<evidence type="ECO:0000313" key="9">
    <source>
        <dbReference type="Proteomes" id="UP000185151"/>
    </source>
</evidence>
<feature type="domain" description="Phosphotyrosine protein phosphatase I" evidence="7">
    <location>
        <begin position="2"/>
        <end position="137"/>
    </location>
</feature>
<dbReference type="PRINTS" id="PR00719">
    <property type="entry name" value="LMWPTPASE"/>
</dbReference>
<keyword evidence="4" id="KW-0904">Protein phosphatase</keyword>
<proteinExistence type="inferred from homology"/>
<name>A0A1N6KRK4_9BURK</name>
<evidence type="ECO:0000256" key="5">
    <source>
        <dbReference type="ARBA" id="ARBA00051722"/>
    </source>
</evidence>
<evidence type="ECO:0000256" key="1">
    <source>
        <dbReference type="ARBA" id="ARBA00011063"/>
    </source>
</evidence>
<comment type="similarity">
    <text evidence="1">Belongs to the low molecular weight phosphotyrosine protein phosphatase family.</text>
</comment>
<keyword evidence="3" id="KW-0378">Hydrolase</keyword>
<dbReference type="InterPro" id="IPR017867">
    <property type="entry name" value="Tyr_phospatase_low_mol_wt"/>
</dbReference>
<evidence type="ECO:0000256" key="6">
    <source>
        <dbReference type="PIRSR" id="PIRSR617867-1"/>
    </source>
</evidence>
<evidence type="ECO:0000259" key="7">
    <source>
        <dbReference type="SMART" id="SM00226"/>
    </source>
</evidence>
<gene>
    <name evidence="8" type="ORF">SAMN05444165_4414</name>
</gene>
<dbReference type="AlphaFoldDB" id="A0A1N6KRK4"/>
<accession>A0A1N6KRK4</accession>
<evidence type="ECO:0000313" key="8">
    <source>
        <dbReference type="EMBL" id="SIO59155.1"/>
    </source>
</evidence>
<dbReference type="EMBL" id="FSRU01000002">
    <property type="protein sequence ID" value="SIO59155.1"/>
    <property type="molecule type" value="Genomic_DNA"/>
</dbReference>
<keyword evidence="9" id="KW-1185">Reference proteome</keyword>
<comment type="catalytic activity">
    <reaction evidence="5">
        <text>O-phospho-L-tyrosyl-[protein] + H2O = L-tyrosyl-[protein] + phosphate</text>
        <dbReference type="Rhea" id="RHEA:10684"/>
        <dbReference type="Rhea" id="RHEA-COMP:10136"/>
        <dbReference type="Rhea" id="RHEA-COMP:20101"/>
        <dbReference type="ChEBI" id="CHEBI:15377"/>
        <dbReference type="ChEBI" id="CHEBI:43474"/>
        <dbReference type="ChEBI" id="CHEBI:46858"/>
        <dbReference type="ChEBI" id="CHEBI:61978"/>
        <dbReference type="EC" id="3.1.3.48"/>
    </reaction>
</comment>
<dbReference type="InterPro" id="IPR036196">
    <property type="entry name" value="Ptyr_pPase_sf"/>
</dbReference>
<sequence length="151" mass="17049">MNTILVICTANVCRSPMAEALFKQALPEARVLSAGIDAVHGMRADPRVVELLESEGLHLGEHRSQPLFSWMIEASWPVLVMSERQKRVIEHRHPAARGRVFRLLKESDIGDPYRKGAEAYRVTHRSISEGVERWSWHLSRIDAEAKLGVCA</sequence>
<dbReference type="InterPro" id="IPR023485">
    <property type="entry name" value="Ptyr_pPase"/>
</dbReference>
<evidence type="ECO:0000256" key="3">
    <source>
        <dbReference type="ARBA" id="ARBA00022801"/>
    </source>
</evidence>